<keyword evidence="9" id="KW-1185">Reference proteome</keyword>
<dbReference type="EMBL" id="MCFI01000004">
    <property type="protein sequence ID" value="ORY85447.1"/>
    <property type="molecule type" value="Genomic_DNA"/>
</dbReference>
<keyword evidence="3 7" id="KW-0813">Transport</keyword>
<dbReference type="SUPFAM" id="SSF111126">
    <property type="entry name" value="Ligand-binding domain in the NO signalling and Golgi transport"/>
    <property type="match status" value="1"/>
</dbReference>
<organism evidence="8 9">
    <name type="scientific">Protomyces lactucae-debilis</name>
    <dbReference type="NCBI Taxonomy" id="2754530"/>
    <lineage>
        <taxon>Eukaryota</taxon>
        <taxon>Fungi</taxon>
        <taxon>Dikarya</taxon>
        <taxon>Ascomycota</taxon>
        <taxon>Taphrinomycotina</taxon>
        <taxon>Taphrinomycetes</taxon>
        <taxon>Taphrinales</taxon>
        <taxon>Protomycetaceae</taxon>
        <taxon>Protomyces</taxon>
    </lineage>
</organism>
<protein>
    <recommendedName>
        <fullName evidence="7">Trafficking protein particle complex subunit</fullName>
    </recommendedName>
</protein>
<evidence type="ECO:0000256" key="6">
    <source>
        <dbReference type="ARBA" id="ARBA00023034"/>
    </source>
</evidence>
<gene>
    <name evidence="8" type="ORF">BCR37DRAFT_237511</name>
</gene>
<comment type="subcellular location">
    <subcellularLocation>
        <location evidence="1">Endoplasmic reticulum</location>
    </subcellularLocation>
    <subcellularLocation>
        <location evidence="7">Golgi apparatus</location>
        <location evidence="7">cis-Golgi network</location>
    </subcellularLocation>
</comment>
<dbReference type="GO" id="GO:1990070">
    <property type="term" value="C:TRAPPI protein complex"/>
    <property type="evidence" value="ECO:0007669"/>
    <property type="project" value="TreeGrafter"/>
</dbReference>
<sequence>MAQPFAIASLSPNRPALTSTASTSSPNARPDIYARNLQRTAKQETSLSALAFLFSALVQQLHKTCTGVPELERKLADHGYRVGVRALDLSCCRDPARSRKREHRLLGMLQWVSGTLWRSLFNKPADALEQARDASDEYMIYDNAPLVCSFISTPKELGALSCAAFIAGILEGCLDAAGFPCSVTAHAAATPELPLKSVFLIKLDASVMQREAFLS</sequence>
<evidence type="ECO:0000256" key="3">
    <source>
        <dbReference type="ARBA" id="ARBA00022448"/>
    </source>
</evidence>
<dbReference type="InterPro" id="IPR024096">
    <property type="entry name" value="NO_sig/Golgi_transp_ligand-bd"/>
</dbReference>
<evidence type="ECO:0000313" key="8">
    <source>
        <dbReference type="EMBL" id="ORY85447.1"/>
    </source>
</evidence>
<dbReference type="GO" id="GO:0005783">
    <property type="term" value="C:endoplasmic reticulum"/>
    <property type="evidence" value="ECO:0007669"/>
    <property type="project" value="UniProtKB-SubCell"/>
</dbReference>
<dbReference type="InterPro" id="IPR016696">
    <property type="entry name" value="TRAPP-I_su5"/>
</dbReference>
<accession>A0A1Y2FPC6</accession>
<dbReference type="GeneID" id="63783135"/>
<evidence type="ECO:0000256" key="4">
    <source>
        <dbReference type="ARBA" id="ARBA00022824"/>
    </source>
</evidence>
<dbReference type="InterPro" id="IPR007194">
    <property type="entry name" value="TRAPP_component"/>
</dbReference>
<name>A0A1Y2FPC6_PROLT</name>
<dbReference type="Pfam" id="PF04051">
    <property type="entry name" value="TRAPP"/>
    <property type="match status" value="1"/>
</dbReference>
<comment type="similarity">
    <text evidence="2 7">Belongs to the TRAPP small subunits family. BET3 subfamily.</text>
</comment>
<dbReference type="FunFam" id="3.30.1380.20:FF:000002">
    <property type="entry name" value="Trafficking protein particle complex subunit"/>
    <property type="match status" value="1"/>
</dbReference>
<evidence type="ECO:0000313" key="9">
    <source>
        <dbReference type="Proteomes" id="UP000193685"/>
    </source>
</evidence>
<dbReference type="AlphaFoldDB" id="A0A1Y2FPC6"/>
<evidence type="ECO:0000256" key="7">
    <source>
        <dbReference type="PIRNR" id="PIRNR017479"/>
    </source>
</evidence>
<dbReference type="Proteomes" id="UP000193685">
    <property type="component" value="Unassembled WGS sequence"/>
</dbReference>
<dbReference type="GO" id="GO:1990072">
    <property type="term" value="C:TRAPPIII protein complex"/>
    <property type="evidence" value="ECO:0007669"/>
    <property type="project" value="TreeGrafter"/>
</dbReference>
<dbReference type="RefSeq" id="XP_040726929.1">
    <property type="nucleotide sequence ID" value="XM_040866536.1"/>
</dbReference>
<keyword evidence="4 7" id="KW-0256">Endoplasmic reticulum</keyword>
<dbReference type="Gene3D" id="3.30.1380.20">
    <property type="entry name" value="Trafficking protein particle complex subunit 3"/>
    <property type="match status" value="1"/>
</dbReference>
<evidence type="ECO:0000256" key="5">
    <source>
        <dbReference type="ARBA" id="ARBA00022892"/>
    </source>
</evidence>
<comment type="subunit">
    <text evidence="7">Part of the multisubunit TRAPP (transport protein particle) complex.</text>
</comment>
<comment type="caution">
    <text evidence="8">The sequence shown here is derived from an EMBL/GenBank/DDBJ whole genome shotgun (WGS) entry which is preliminary data.</text>
</comment>
<dbReference type="GO" id="GO:1990071">
    <property type="term" value="C:TRAPPII protein complex"/>
    <property type="evidence" value="ECO:0007669"/>
    <property type="project" value="TreeGrafter"/>
</dbReference>
<dbReference type="PIRSF" id="PIRSF017479">
    <property type="entry name" value="TRAPP_I_complex_Trs31"/>
    <property type="match status" value="1"/>
</dbReference>
<keyword evidence="6 7" id="KW-0333">Golgi apparatus</keyword>
<dbReference type="PANTHER" id="PTHR20902">
    <property type="entry name" value="41-2 PROTEIN ANTIGEN-RELATED"/>
    <property type="match status" value="1"/>
</dbReference>
<dbReference type="GO" id="GO:0006888">
    <property type="term" value="P:endoplasmic reticulum to Golgi vesicle-mediated transport"/>
    <property type="evidence" value="ECO:0007669"/>
    <property type="project" value="TreeGrafter"/>
</dbReference>
<dbReference type="OrthoDB" id="10254842at2759"/>
<dbReference type="OMA" id="YMVKFDD"/>
<comment type="function">
    <text evidence="7">Plays a key role in the late stages of endoplasmic reticulum to Golgi traffic.</text>
</comment>
<reference evidence="8 9" key="1">
    <citation type="submission" date="2016-07" db="EMBL/GenBank/DDBJ databases">
        <title>Pervasive Adenine N6-methylation of Active Genes in Fungi.</title>
        <authorList>
            <consortium name="DOE Joint Genome Institute"/>
            <person name="Mondo S.J."/>
            <person name="Dannebaum R.O."/>
            <person name="Kuo R.C."/>
            <person name="Labutti K."/>
            <person name="Haridas S."/>
            <person name="Kuo A."/>
            <person name="Salamov A."/>
            <person name="Ahrendt S.R."/>
            <person name="Lipzen A."/>
            <person name="Sullivan W."/>
            <person name="Andreopoulos W.B."/>
            <person name="Clum A."/>
            <person name="Lindquist E."/>
            <person name="Daum C."/>
            <person name="Ramamoorthy G.K."/>
            <person name="Gryganskyi A."/>
            <person name="Culley D."/>
            <person name="Magnuson J.K."/>
            <person name="James T.Y."/>
            <person name="O'Malley M.A."/>
            <person name="Stajich J.E."/>
            <person name="Spatafora J.W."/>
            <person name="Visel A."/>
            <person name="Grigoriev I.V."/>
        </authorList>
    </citation>
    <scope>NUCLEOTIDE SEQUENCE [LARGE SCALE GENOMIC DNA]</scope>
    <source>
        <strain evidence="8 9">12-1054</strain>
    </source>
</reference>
<dbReference type="PANTHER" id="PTHR20902:SF0">
    <property type="entry name" value="TRAFFICKING PROTEIN PARTICLE COMPLEX SUBUNIT 5"/>
    <property type="match status" value="1"/>
</dbReference>
<proteinExistence type="inferred from homology"/>
<evidence type="ECO:0000256" key="1">
    <source>
        <dbReference type="ARBA" id="ARBA00004240"/>
    </source>
</evidence>
<dbReference type="CDD" id="cd14943">
    <property type="entry name" value="TRAPPC5_Trs31"/>
    <property type="match status" value="1"/>
</dbReference>
<evidence type="ECO:0000256" key="2">
    <source>
        <dbReference type="ARBA" id="ARBA00006218"/>
    </source>
</evidence>
<dbReference type="STRING" id="56484.A0A1Y2FPC6"/>
<keyword evidence="5 7" id="KW-0931">ER-Golgi transport</keyword>